<reference evidence="1 2" key="1">
    <citation type="submission" date="2020-01" db="EMBL/GenBank/DDBJ databases">
        <authorList>
            <person name="Gupta K D."/>
        </authorList>
    </citation>
    <scope>NUCLEOTIDE SEQUENCE [LARGE SCALE GENOMIC DNA]</scope>
</reference>
<comment type="caution">
    <text evidence="1">The sequence shown here is derived from an EMBL/GenBank/DDBJ whole genome shotgun (WGS) entry which is preliminary data.</text>
</comment>
<gene>
    <name evidence="1" type="ORF">AAE3_LOCUS6952</name>
</gene>
<keyword evidence="2" id="KW-1185">Reference proteome</keyword>
<evidence type="ECO:0000313" key="1">
    <source>
        <dbReference type="EMBL" id="CAA7265099.1"/>
    </source>
</evidence>
<dbReference type="EMBL" id="CACVBS010000046">
    <property type="protein sequence ID" value="CAA7265099.1"/>
    <property type="molecule type" value="Genomic_DNA"/>
</dbReference>
<evidence type="ECO:0000313" key="2">
    <source>
        <dbReference type="Proteomes" id="UP000467700"/>
    </source>
</evidence>
<organism evidence="1 2">
    <name type="scientific">Cyclocybe aegerita</name>
    <name type="common">Black poplar mushroom</name>
    <name type="synonym">Agrocybe aegerita</name>
    <dbReference type="NCBI Taxonomy" id="1973307"/>
    <lineage>
        <taxon>Eukaryota</taxon>
        <taxon>Fungi</taxon>
        <taxon>Dikarya</taxon>
        <taxon>Basidiomycota</taxon>
        <taxon>Agaricomycotina</taxon>
        <taxon>Agaricomycetes</taxon>
        <taxon>Agaricomycetidae</taxon>
        <taxon>Agaricales</taxon>
        <taxon>Agaricineae</taxon>
        <taxon>Bolbitiaceae</taxon>
        <taxon>Cyclocybe</taxon>
    </lineage>
</organism>
<accession>A0A8S0VRX2</accession>
<name>A0A8S0VRX2_CYCAE</name>
<proteinExistence type="predicted"/>
<dbReference type="Proteomes" id="UP000467700">
    <property type="component" value="Unassembled WGS sequence"/>
</dbReference>
<protein>
    <submittedName>
        <fullName evidence="1">Uncharacterized protein</fullName>
    </submittedName>
</protein>
<dbReference type="AlphaFoldDB" id="A0A8S0VRX2"/>
<sequence length="175" mass="19594">MRNYFHVLSNLLERSSPPLRRLSFTSKGLAPVLGQALIRLLGATPLLTNLSMKFVMTSDIFDRLCPTAIPDGDAPRVPDFLPELRVLHIACDTGYKSLVKIIPSRLDPRSHSSALLSDFRFKWGSPNPAHNTTDWRKLDVIDDEVISSLKDVKRRGISIAVVDQRGKDFLQDEGV</sequence>